<dbReference type="SFLD" id="SFLDG01082">
    <property type="entry name" value="B12-binding_domain_containing"/>
    <property type="match status" value="1"/>
</dbReference>
<dbReference type="InterPro" id="IPR006158">
    <property type="entry name" value="Cobalamin-bd"/>
</dbReference>
<dbReference type="CDD" id="cd02068">
    <property type="entry name" value="radical_SAM_B12_BD"/>
    <property type="match status" value="1"/>
</dbReference>
<dbReference type="InterPro" id="IPR051198">
    <property type="entry name" value="BchE-like"/>
</dbReference>
<evidence type="ECO:0000313" key="9">
    <source>
        <dbReference type="Proteomes" id="UP001595533"/>
    </source>
</evidence>
<dbReference type="EMBL" id="JBHRTS010000007">
    <property type="protein sequence ID" value="MFC3195109.1"/>
    <property type="molecule type" value="Genomic_DNA"/>
</dbReference>
<dbReference type="SFLD" id="SFLDS00029">
    <property type="entry name" value="Radical_SAM"/>
    <property type="match status" value="1"/>
</dbReference>
<keyword evidence="5" id="KW-0411">Iron-sulfur</keyword>
<keyword evidence="9" id="KW-1185">Reference proteome</keyword>
<dbReference type="RefSeq" id="WP_198538204.1">
    <property type="nucleotide sequence ID" value="NZ_JBHRTS010000007.1"/>
</dbReference>
<evidence type="ECO:0000256" key="3">
    <source>
        <dbReference type="ARBA" id="ARBA00022723"/>
    </source>
</evidence>
<dbReference type="InterPro" id="IPR023404">
    <property type="entry name" value="rSAM_horseshoe"/>
</dbReference>
<dbReference type="InterPro" id="IPR034466">
    <property type="entry name" value="Methyltransferase_Class_B"/>
</dbReference>
<dbReference type="PROSITE" id="PS51918">
    <property type="entry name" value="RADICAL_SAM"/>
    <property type="match status" value="1"/>
</dbReference>
<protein>
    <submittedName>
        <fullName evidence="8">DUF4080 domain-containing protein</fullName>
    </submittedName>
</protein>
<comment type="cofactor">
    <cofactor evidence="1">
        <name>[4Fe-4S] cluster</name>
        <dbReference type="ChEBI" id="CHEBI:49883"/>
    </cofactor>
</comment>
<comment type="caution">
    <text evidence="8">The sequence shown here is derived from an EMBL/GenBank/DDBJ whole genome shotgun (WGS) entry which is preliminary data.</text>
</comment>
<dbReference type="Proteomes" id="UP001595533">
    <property type="component" value="Unassembled WGS sequence"/>
</dbReference>
<evidence type="ECO:0000313" key="8">
    <source>
        <dbReference type="EMBL" id="MFC3195109.1"/>
    </source>
</evidence>
<dbReference type="InterPro" id="IPR006638">
    <property type="entry name" value="Elp3/MiaA/NifB-like_rSAM"/>
</dbReference>
<evidence type="ECO:0000256" key="5">
    <source>
        <dbReference type="ARBA" id="ARBA00023014"/>
    </source>
</evidence>
<feature type="domain" description="Radical SAM core" evidence="7">
    <location>
        <begin position="170"/>
        <end position="393"/>
    </location>
</feature>
<keyword evidence="2" id="KW-0949">S-adenosyl-L-methionine</keyword>
<dbReference type="SFLD" id="SFLDG01123">
    <property type="entry name" value="methyltransferase_(Class_B)"/>
    <property type="match status" value="1"/>
</dbReference>
<dbReference type="PROSITE" id="PS51332">
    <property type="entry name" value="B12_BINDING"/>
    <property type="match status" value="1"/>
</dbReference>
<dbReference type="InterPro" id="IPR036724">
    <property type="entry name" value="Cobalamin-bd_sf"/>
</dbReference>
<reference evidence="9" key="1">
    <citation type="journal article" date="2019" name="Int. J. Syst. Evol. Microbiol.">
        <title>The Global Catalogue of Microorganisms (GCM) 10K type strain sequencing project: providing services to taxonomists for standard genome sequencing and annotation.</title>
        <authorList>
            <consortium name="The Broad Institute Genomics Platform"/>
            <consortium name="The Broad Institute Genome Sequencing Center for Infectious Disease"/>
            <person name="Wu L."/>
            <person name="Ma J."/>
        </authorList>
    </citation>
    <scope>NUCLEOTIDE SEQUENCE [LARGE SCALE GENOMIC DNA]</scope>
    <source>
        <strain evidence="9">KCTC 42953</strain>
    </source>
</reference>
<dbReference type="Pfam" id="PF04055">
    <property type="entry name" value="Radical_SAM"/>
    <property type="match status" value="1"/>
</dbReference>
<dbReference type="SMART" id="SM00729">
    <property type="entry name" value="Elp3"/>
    <property type="match status" value="1"/>
</dbReference>
<dbReference type="Pfam" id="PF13311">
    <property type="entry name" value="DUF4080"/>
    <property type="match status" value="1"/>
</dbReference>
<evidence type="ECO:0000256" key="4">
    <source>
        <dbReference type="ARBA" id="ARBA00023004"/>
    </source>
</evidence>
<dbReference type="PANTHER" id="PTHR43409">
    <property type="entry name" value="ANAEROBIC MAGNESIUM-PROTOPORPHYRIN IX MONOMETHYL ESTER CYCLASE-RELATED"/>
    <property type="match status" value="1"/>
</dbReference>
<organism evidence="8 9">
    <name type="scientific">Marinicella sediminis</name>
    <dbReference type="NCBI Taxonomy" id="1792834"/>
    <lineage>
        <taxon>Bacteria</taxon>
        <taxon>Pseudomonadati</taxon>
        <taxon>Pseudomonadota</taxon>
        <taxon>Gammaproteobacteria</taxon>
        <taxon>Lysobacterales</taxon>
        <taxon>Marinicellaceae</taxon>
        <taxon>Marinicella</taxon>
    </lineage>
</organism>
<dbReference type="InterPro" id="IPR007197">
    <property type="entry name" value="rSAM"/>
</dbReference>
<dbReference type="Gene3D" id="3.40.50.280">
    <property type="entry name" value="Cobalamin-binding domain"/>
    <property type="match status" value="1"/>
</dbReference>
<keyword evidence="4" id="KW-0408">Iron</keyword>
<dbReference type="PANTHER" id="PTHR43409:SF16">
    <property type="entry name" value="SLR0320 PROTEIN"/>
    <property type="match status" value="1"/>
</dbReference>
<evidence type="ECO:0000259" key="7">
    <source>
        <dbReference type="PROSITE" id="PS51918"/>
    </source>
</evidence>
<name>A0ABV7JAG1_9GAMM</name>
<dbReference type="Pfam" id="PF02310">
    <property type="entry name" value="B12-binding"/>
    <property type="match status" value="1"/>
</dbReference>
<dbReference type="InterPro" id="IPR058240">
    <property type="entry name" value="rSAM_sf"/>
</dbReference>
<dbReference type="Gene3D" id="3.80.30.20">
    <property type="entry name" value="tm_1862 like domain"/>
    <property type="match status" value="1"/>
</dbReference>
<evidence type="ECO:0000256" key="2">
    <source>
        <dbReference type="ARBA" id="ARBA00022691"/>
    </source>
</evidence>
<dbReference type="InterPro" id="IPR025288">
    <property type="entry name" value="DUF4080"/>
</dbReference>
<sequence length="509" mass="58407">MKQLDTQQEKAPGAIVLSTLNSRYIHSSFSLRYLYANLENLQAQAQIREFTIHDRAIDVVEKLLAGQPRIIGFSVYIWNVVETTEVVRLIKTVAPEVVVILGGPEVSHLPDQPVLVDYADYVIKGPGETSFKHLCDALLKGDGPADRVINGVPQALEELTMPYAHYDAEDISNRIIYVEASRGCPFKCEFCLSSLDRTSKTFTLDRFLEEMDRLYQLGARNFKFIDRTFNLKVSHSTTILQFFLDRMDDRLMVHFEVIPDRLPDALKALLVQFPANSLQFEVGVQTFDPEIQSLISRRQDNEQTKQNLIWLRQETRAHIHADLIFGLPGDTLAGFAQSFDQLYELGPQEIQLGILKRLRGAPINRHTETYQMKYSPAPPYTVLQTRDISFTELQRVGRFARYWDIFGNQGRFKNTLPVLMGERPFIRFLTFSDALFAEAQSTWKISLRRQFVLLYQIVPTALGVDPAVLLEVLQQDFDRSGEKGELQFLLNPQKNHRKSQQNARQARHL</sequence>
<dbReference type="SUPFAM" id="SSF102114">
    <property type="entry name" value="Radical SAM enzymes"/>
    <property type="match status" value="1"/>
</dbReference>
<keyword evidence="3" id="KW-0479">Metal-binding</keyword>
<proteinExistence type="predicted"/>
<feature type="domain" description="B12-binding" evidence="6">
    <location>
        <begin position="13"/>
        <end position="145"/>
    </location>
</feature>
<accession>A0ABV7JAG1</accession>
<gene>
    <name evidence="8" type="ORF">ACFODZ_12725</name>
</gene>
<evidence type="ECO:0000259" key="6">
    <source>
        <dbReference type="PROSITE" id="PS51332"/>
    </source>
</evidence>
<dbReference type="SUPFAM" id="SSF52242">
    <property type="entry name" value="Cobalamin (vitamin B12)-binding domain"/>
    <property type="match status" value="1"/>
</dbReference>
<evidence type="ECO:0000256" key="1">
    <source>
        <dbReference type="ARBA" id="ARBA00001966"/>
    </source>
</evidence>